<dbReference type="SMART" id="SM00248">
    <property type="entry name" value="ANK"/>
    <property type="match status" value="11"/>
</dbReference>
<reference evidence="3" key="1">
    <citation type="submission" date="2018-05" db="EMBL/GenBank/DDBJ databases">
        <authorList>
            <person name="Lanie J.A."/>
            <person name="Ng W.-L."/>
            <person name="Kazmierczak K.M."/>
            <person name="Andrzejewski T.M."/>
            <person name="Davidsen T.M."/>
            <person name="Wayne K.J."/>
            <person name="Tettelin H."/>
            <person name="Glass J.I."/>
            <person name="Rusch D."/>
            <person name="Podicherti R."/>
            <person name="Tsui H.-C.T."/>
            <person name="Winkler M.E."/>
        </authorList>
    </citation>
    <scope>NUCLEOTIDE SEQUENCE</scope>
</reference>
<organism evidence="3">
    <name type="scientific">marine metagenome</name>
    <dbReference type="NCBI Taxonomy" id="408172"/>
    <lineage>
        <taxon>unclassified sequences</taxon>
        <taxon>metagenomes</taxon>
        <taxon>ecological metagenomes</taxon>
    </lineage>
</organism>
<accession>A0A382CAR8</accession>
<evidence type="ECO:0000256" key="2">
    <source>
        <dbReference type="ARBA" id="ARBA00023043"/>
    </source>
</evidence>
<protein>
    <submittedName>
        <fullName evidence="3">Uncharacterized protein</fullName>
    </submittedName>
</protein>
<keyword evidence="2" id="KW-0040">ANK repeat</keyword>
<feature type="non-terminal residue" evidence="3">
    <location>
        <position position="502"/>
    </location>
</feature>
<dbReference type="PANTHER" id="PTHR24189:SF50">
    <property type="entry name" value="ANKYRIN REPEAT AND SOCS BOX PROTEIN 2"/>
    <property type="match status" value="1"/>
</dbReference>
<dbReference type="PANTHER" id="PTHR24189">
    <property type="entry name" value="MYOTROPHIN"/>
    <property type="match status" value="1"/>
</dbReference>
<dbReference type="SUPFAM" id="SSF48403">
    <property type="entry name" value="Ankyrin repeat"/>
    <property type="match status" value="2"/>
</dbReference>
<dbReference type="InterPro" id="IPR050745">
    <property type="entry name" value="Multifunctional_regulatory"/>
</dbReference>
<evidence type="ECO:0000313" key="3">
    <source>
        <dbReference type="EMBL" id="SVB23130.1"/>
    </source>
</evidence>
<dbReference type="Gene3D" id="1.25.40.20">
    <property type="entry name" value="Ankyrin repeat-containing domain"/>
    <property type="match status" value="3"/>
</dbReference>
<dbReference type="InterPro" id="IPR036770">
    <property type="entry name" value="Ankyrin_rpt-contain_sf"/>
</dbReference>
<gene>
    <name evidence="3" type="ORF">METZ01_LOCUS175984</name>
</gene>
<dbReference type="PROSITE" id="PS50297">
    <property type="entry name" value="ANK_REP_REGION"/>
    <property type="match status" value="8"/>
</dbReference>
<sequence length="502" mass="53515">MRLSVLMITVGVPLLASMDIAHSSDIANAAQKGNNTAIRTLIEGGGAVDEPQIDGTTALHWAVHFDDIEAAQLLIRAGASVSVANRAGATPMRLATINGSAAMIKTLLEAGADPNAPLTQHGDTALMMVARTGKPDAIQVLLDNGAEVNTQEAWGGTTALMWAISEHHPVAVEMLVEYGAEVNVTSKVVPVPGRRGVEGTKPENFDPDQERVGYANGGLTPLLFASREGELEAARLLIAAGADVNAIAADGKNPLGLAIYNGHYELASFLVDSETDVNHADAEGFPPLFWAVDRRNMEWSPGFPWTVTADPFPLIRKLLDAGADPNTLFNNRPRSRRNFGGSPRILFATSLMRAAYSGDVELVRLLLEYGADPLARNSDNETPLLAASGYGWIDGYSQGRSNEERLETIQLLVDLGADVNWACNDGITPLMVAANFGVTDIIQYLVDQGADLSAHDLGKKNDGTFGGSIEPLMPIDYAIGVGTFRPNNAILHMAEATELMTR</sequence>
<dbReference type="InterPro" id="IPR002110">
    <property type="entry name" value="Ankyrin_rpt"/>
</dbReference>
<dbReference type="EMBL" id="UINC01033598">
    <property type="protein sequence ID" value="SVB23130.1"/>
    <property type="molecule type" value="Genomic_DNA"/>
</dbReference>
<evidence type="ECO:0000256" key="1">
    <source>
        <dbReference type="ARBA" id="ARBA00022737"/>
    </source>
</evidence>
<keyword evidence="1" id="KW-0677">Repeat</keyword>
<name>A0A382CAR8_9ZZZZ</name>
<dbReference type="AlphaFoldDB" id="A0A382CAR8"/>
<dbReference type="Pfam" id="PF12796">
    <property type="entry name" value="Ank_2"/>
    <property type="match status" value="4"/>
</dbReference>
<dbReference type="PROSITE" id="PS50088">
    <property type="entry name" value="ANK_REPEAT"/>
    <property type="match status" value="8"/>
</dbReference>
<proteinExistence type="predicted"/>